<keyword evidence="5 7" id="KW-0030">Aminoacyl-tRNA synthetase</keyword>
<feature type="domain" description="Aminoacyl-tRNA synthetase class Ia" evidence="6">
    <location>
        <begin position="1"/>
        <end position="61"/>
    </location>
</feature>
<dbReference type="InterPro" id="IPR002300">
    <property type="entry name" value="aa-tRNA-synth_Ia"/>
</dbReference>
<name>J9BP18_9ZZZZ</name>
<dbReference type="Gene3D" id="3.40.50.620">
    <property type="entry name" value="HUPs"/>
    <property type="match status" value="1"/>
</dbReference>
<comment type="caution">
    <text evidence="7">The sequence shown here is derived from an EMBL/GenBank/DDBJ whole genome shotgun (WGS) entry which is preliminary data.</text>
</comment>
<dbReference type="SUPFAM" id="SSF52374">
    <property type="entry name" value="Nucleotidylyl transferase"/>
    <property type="match status" value="1"/>
</dbReference>
<dbReference type="AlphaFoldDB" id="J9BP18"/>
<dbReference type="EMBL" id="AMCI01009540">
    <property type="protein sequence ID" value="EJW89330.1"/>
    <property type="molecule type" value="Genomic_DNA"/>
</dbReference>
<dbReference type="GO" id="GO:0006428">
    <property type="term" value="P:isoleucyl-tRNA aminoacylation"/>
    <property type="evidence" value="ECO:0007669"/>
    <property type="project" value="TreeGrafter"/>
</dbReference>
<evidence type="ECO:0000256" key="4">
    <source>
        <dbReference type="ARBA" id="ARBA00022917"/>
    </source>
</evidence>
<dbReference type="PANTHER" id="PTHR42780:SF1">
    <property type="entry name" value="ISOLEUCINE--TRNA LIGASE, CYTOPLASMIC"/>
    <property type="match status" value="1"/>
</dbReference>
<reference evidence="7" key="1">
    <citation type="journal article" date="2012" name="PLoS ONE">
        <title>Gene sets for utilization of primary and secondary nutrition supplies in the distal gut of endangered iberian lynx.</title>
        <authorList>
            <person name="Alcaide M."/>
            <person name="Messina E."/>
            <person name="Richter M."/>
            <person name="Bargiela R."/>
            <person name="Peplies J."/>
            <person name="Huws S.A."/>
            <person name="Newbold C.J."/>
            <person name="Golyshin P.N."/>
            <person name="Simon M.A."/>
            <person name="Lopez G."/>
            <person name="Yakimov M.M."/>
            <person name="Ferrer M."/>
        </authorList>
    </citation>
    <scope>NUCLEOTIDE SEQUENCE</scope>
</reference>
<gene>
    <name evidence="7" type="ORF">EVA_22563</name>
</gene>
<sequence length="79" mass="9168">NPYVTYDDNYIESEWWALKEIWNKGLLYKGFKIVPYCPRCGTPLSAQEVAQGYKDVKERSAIARFKVVGEDAYILAWTT</sequence>
<protein>
    <submittedName>
        <fullName evidence="7">Protein containing Aminoacyl-tRNA synthetase, class Ia domain protein</fullName>
        <ecNumber evidence="7">6.1.1.-</ecNumber>
    </submittedName>
</protein>
<keyword evidence="3" id="KW-0067">ATP-binding</keyword>
<dbReference type="InterPro" id="IPR023586">
    <property type="entry name" value="Ile-tRNA-ligase_type2"/>
</dbReference>
<feature type="non-terminal residue" evidence="7">
    <location>
        <position position="1"/>
    </location>
</feature>
<dbReference type="PANTHER" id="PTHR42780">
    <property type="entry name" value="SOLEUCYL-TRNA SYNTHETASE"/>
    <property type="match status" value="1"/>
</dbReference>
<organism evidence="7">
    <name type="scientific">gut metagenome</name>
    <dbReference type="NCBI Taxonomy" id="749906"/>
    <lineage>
        <taxon>unclassified sequences</taxon>
        <taxon>metagenomes</taxon>
        <taxon>organismal metagenomes</taxon>
    </lineage>
</organism>
<proteinExistence type="predicted"/>
<accession>J9BP18</accession>
<evidence type="ECO:0000313" key="7">
    <source>
        <dbReference type="EMBL" id="EJW89330.1"/>
    </source>
</evidence>
<evidence type="ECO:0000256" key="5">
    <source>
        <dbReference type="ARBA" id="ARBA00023146"/>
    </source>
</evidence>
<dbReference type="GO" id="GO:0005524">
    <property type="term" value="F:ATP binding"/>
    <property type="evidence" value="ECO:0007669"/>
    <property type="project" value="UniProtKB-KW"/>
</dbReference>
<evidence type="ECO:0000256" key="2">
    <source>
        <dbReference type="ARBA" id="ARBA00022741"/>
    </source>
</evidence>
<keyword evidence="4" id="KW-0648">Protein biosynthesis</keyword>
<evidence type="ECO:0000256" key="1">
    <source>
        <dbReference type="ARBA" id="ARBA00022598"/>
    </source>
</evidence>
<feature type="non-terminal residue" evidence="7">
    <location>
        <position position="79"/>
    </location>
</feature>
<dbReference type="InterPro" id="IPR014729">
    <property type="entry name" value="Rossmann-like_a/b/a_fold"/>
</dbReference>
<evidence type="ECO:0000259" key="6">
    <source>
        <dbReference type="Pfam" id="PF00133"/>
    </source>
</evidence>
<keyword evidence="1 7" id="KW-0436">Ligase</keyword>
<evidence type="ECO:0000256" key="3">
    <source>
        <dbReference type="ARBA" id="ARBA00022840"/>
    </source>
</evidence>
<dbReference type="Pfam" id="PF00133">
    <property type="entry name" value="tRNA-synt_1"/>
    <property type="match status" value="1"/>
</dbReference>
<dbReference type="GO" id="GO:0004822">
    <property type="term" value="F:isoleucine-tRNA ligase activity"/>
    <property type="evidence" value="ECO:0007669"/>
    <property type="project" value="InterPro"/>
</dbReference>
<keyword evidence="2" id="KW-0547">Nucleotide-binding</keyword>
<dbReference type="EC" id="6.1.1.-" evidence="7"/>